<sequence length="159" mass="17812">MDLDKTDVACLSLPRITPLCHVIRGASVSTLLLSIVPPRPNKADQIHNSNTECGTKEAGDKDKQVEERVQEKVPLLEITNTDHGKGEEKPRNKTWKRQARQAAITHSKRKENEEQGGVKRKAQDCEDMEIDNSELKMGKVSTATINRTAEAAKQRCRDQ</sequence>
<protein>
    <submittedName>
        <fullName evidence="2">Uncharacterized protein</fullName>
    </submittedName>
</protein>
<feature type="region of interest" description="Disordered" evidence="1">
    <location>
        <begin position="43"/>
        <end position="137"/>
    </location>
</feature>
<accession>A0ABU6XH00</accession>
<gene>
    <name evidence="2" type="ORF">PIB30_047302</name>
</gene>
<proteinExistence type="predicted"/>
<evidence type="ECO:0000256" key="1">
    <source>
        <dbReference type="SAM" id="MobiDB-lite"/>
    </source>
</evidence>
<evidence type="ECO:0000313" key="3">
    <source>
        <dbReference type="Proteomes" id="UP001341840"/>
    </source>
</evidence>
<dbReference type="Proteomes" id="UP001341840">
    <property type="component" value="Unassembled WGS sequence"/>
</dbReference>
<feature type="compositionally biased region" description="Basic and acidic residues" evidence="1">
    <location>
        <begin position="110"/>
        <end position="124"/>
    </location>
</feature>
<dbReference type="EMBL" id="JASCZI010211750">
    <property type="protein sequence ID" value="MED6196419.1"/>
    <property type="molecule type" value="Genomic_DNA"/>
</dbReference>
<comment type="caution">
    <text evidence="2">The sequence shown here is derived from an EMBL/GenBank/DDBJ whole genome shotgun (WGS) entry which is preliminary data.</text>
</comment>
<name>A0ABU6XH00_9FABA</name>
<evidence type="ECO:0000313" key="2">
    <source>
        <dbReference type="EMBL" id="MED6196419.1"/>
    </source>
</evidence>
<organism evidence="2 3">
    <name type="scientific">Stylosanthes scabra</name>
    <dbReference type="NCBI Taxonomy" id="79078"/>
    <lineage>
        <taxon>Eukaryota</taxon>
        <taxon>Viridiplantae</taxon>
        <taxon>Streptophyta</taxon>
        <taxon>Embryophyta</taxon>
        <taxon>Tracheophyta</taxon>
        <taxon>Spermatophyta</taxon>
        <taxon>Magnoliopsida</taxon>
        <taxon>eudicotyledons</taxon>
        <taxon>Gunneridae</taxon>
        <taxon>Pentapetalae</taxon>
        <taxon>rosids</taxon>
        <taxon>fabids</taxon>
        <taxon>Fabales</taxon>
        <taxon>Fabaceae</taxon>
        <taxon>Papilionoideae</taxon>
        <taxon>50 kb inversion clade</taxon>
        <taxon>dalbergioids sensu lato</taxon>
        <taxon>Dalbergieae</taxon>
        <taxon>Pterocarpus clade</taxon>
        <taxon>Stylosanthes</taxon>
    </lineage>
</organism>
<keyword evidence="3" id="KW-1185">Reference proteome</keyword>
<feature type="compositionally biased region" description="Basic and acidic residues" evidence="1">
    <location>
        <begin position="54"/>
        <end position="71"/>
    </location>
</feature>
<reference evidence="2 3" key="1">
    <citation type="journal article" date="2023" name="Plants (Basel)">
        <title>Bridging the Gap: Combining Genomics and Transcriptomics Approaches to Understand Stylosanthes scabra, an Orphan Legume from the Brazilian Caatinga.</title>
        <authorList>
            <person name="Ferreira-Neto J.R.C."/>
            <person name="da Silva M.D."/>
            <person name="Binneck E."/>
            <person name="de Melo N.F."/>
            <person name="da Silva R.H."/>
            <person name="de Melo A.L.T.M."/>
            <person name="Pandolfi V."/>
            <person name="Bustamante F.O."/>
            <person name="Brasileiro-Vidal A.C."/>
            <person name="Benko-Iseppon A.M."/>
        </authorList>
    </citation>
    <scope>NUCLEOTIDE SEQUENCE [LARGE SCALE GENOMIC DNA]</scope>
    <source>
        <tissue evidence="2">Leaves</tissue>
    </source>
</reference>
<feature type="compositionally biased region" description="Basic and acidic residues" evidence="1">
    <location>
        <begin position="80"/>
        <end position="91"/>
    </location>
</feature>